<feature type="region of interest" description="Disordered" evidence="2">
    <location>
        <begin position="53"/>
        <end position="129"/>
    </location>
</feature>
<dbReference type="EMBL" id="JBFCZG010000001">
    <property type="protein sequence ID" value="KAL3427392.1"/>
    <property type="molecule type" value="Genomic_DNA"/>
</dbReference>
<feature type="compositionally biased region" description="Polar residues" evidence="2">
    <location>
        <begin position="683"/>
        <end position="696"/>
    </location>
</feature>
<dbReference type="SUPFAM" id="SSF57756">
    <property type="entry name" value="Retrovirus zinc finger-like domains"/>
    <property type="match status" value="1"/>
</dbReference>
<evidence type="ECO:0000256" key="1">
    <source>
        <dbReference type="PROSITE-ProRule" id="PRU00047"/>
    </source>
</evidence>
<feature type="compositionally biased region" description="Pro residues" evidence="2">
    <location>
        <begin position="240"/>
        <end position="259"/>
    </location>
</feature>
<keyword evidence="5" id="KW-1185">Reference proteome</keyword>
<keyword evidence="1" id="KW-0479">Metal-binding</keyword>
<dbReference type="Pfam" id="PF00098">
    <property type="entry name" value="zf-CCHC"/>
    <property type="match status" value="1"/>
</dbReference>
<protein>
    <recommendedName>
        <fullName evidence="3">CCHC-type domain-containing protein</fullName>
    </recommendedName>
</protein>
<name>A0ABR4PVK1_9HELO</name>
<evidence type="ECO:0000313" key="5">
    <source>
        <dbReference type="Proteomes" id="UP001629113"/>
    </source>
</evidence>
<feature type="compositionally biased region" description="Polar residues" evidence="2">
    <location>
        <begin position="621"/>
        <end position="648"/>
    </location>
</feature>
<feature type="compositionally biased region" description="Polar residues" evidence="2">
    <location>
        <begin position="319"/>
        <end position="344"/>
    </location>
</feature>
<evidence type="ECO:0000313" key="4">
    <source>
        <dbReference type="EMBL" id="KAL3427392.1"/>
    </source>
</evidence>
<organism evidence="4 5">
    <name type="scientific">Phlyctema vagabunda</name>
    <dbReference type="NCBI Taxonomy" id="108571"/>
    <lineage>
        <taxon>Eukaryota</taxon>
        <taxon>Fungi</taxon>
        <taxon>Dikarya</taxon>
        <taxon>Ascomycota</taxon>
        <taxon>Pezizomycotina</taxon>
        <taxon>Leotiomycetes</taxon>
        <taxon>Helotiales</taxon>
        <taxon>Dermateaceae</taxon>
        <taxon>Phlyctema</taxon>
    </lineage>
</organism>
<feature type="region of interest" description="Disordered" evidence="2">
    <location>
        <begin position="599"/>
        <end position="762"/>
    </location>
</feature>
<feature type="region of interest" description="Disordered" evidence="2">
    <location>
        <begin position="1"/>
        <end position="33"/>
    </location>
</feature>
<sequence>MATSWSQSGQYAGSNHYDAAAGQGQTAQGYERPPVCFTCGEEGHFVVNCPKSANRSSAGLSTAPAHGRPQHSTDPSYAPQSTQYTNQSYGATVPRYSPPHHNASHHPHYDHAASGPPSHGQAASPTPAPVQQYQQYLPQPQRYPQQVPQVTYQQQYNGPPQAYNQAYPQAEPPSQQYGYPGYQGPPQSYAQFSQSTAQPQYSPPYQAAPSQYPSAPGPYAPQPEPYPTQPNGYEQQYNYAPPPGPPQQAPPQWAPPPVVPSYSVPPYHHPPQPPNYSGQYGPPDQGHYPQAQAPPAYDENGYSYQQYPQDTNYIYPPHQQEQSYGYQSTATSQDYIQPRSRSSSIASVPYASTNFQGTQGQITSVRNEYTEDTGGQSIAQQSPEDQQFNWEFKKAFTCDAQQPPTLTKRPFPTIFEDDTSPLFRSHSTDTVSRYVSKTHQKEFKQNIRSTHHWNSIQRDPVFSEWSDEENFISIDQLSTWNDTVHRKSSQRVILGLSSSPSRKRGREAGHDELRLPNQISPPLDYNNSTQVKRHKINHEPPPVENGDERHGTPTLRPGTPVLTRLGSPSVEPVDDAWAPQAGESVDPTEAKLAALGVSGAPKPVEPMDPVPFPENFHRQYKSQNSPQRQDSGYISSRGSYSNGSEANLQTGNGNQGQGQWHTPPPPPPPPPPPLSIHRRVDETNATPTSIDKQSQYMVAEQILMPSDSSPIPALSDAKSKEPQPRRKIVRVISGKKSEPQRQADDVTPKFKRSQPVVAEAYR</sequence>
<feature type="domain" description="CCHC-type" evidence="3">
    <location>
        <begin position="36"/>
        <end position="51"/>
    </location>
</feature>
<feature type="compositionally biased region" description="Polar residues" evidence="2">
    <location>
        <begin position="1"/>
        <end position="13"/>
    </location>
</feature>
<feature type="compositionally biased region" description="Low complexity" evidence="2">
    <location>
        <begin position="19"/>
        <end position="29"/>
    </location>
</feature>
<feature type="region of interest" description="Disordered" evidence="2">
    <location>
        <begin position="156"/>
        <end position="344"/>
    </location>
</feature>
<dbReference type="Proteomes" id="UP001629113">
    <property type="component" value="Unassembled WGS sequence"/>
</dbReference>
<keyword evidence="1" id="KW-0862">Zinc</keyword>
<keyword evidence="1" id="KW-0863">Zinc-finger</keyword>
<proteinExistence type="predicted"/>
<feature type="compositionally biased region" description="Pro residues" evidence="2">
    <location>
        <begin position="662"/>
        <end position="674"/>
    </location>
</feature>
<feature type="compositionally biased region" description="Pro residues" evidence="2">
    <location>
        <begin position="603"/>
        <end position="612"/>
    </location>
</feature>
<dbReference type="InterPro" id="IPR001878">
    <property type="entry name" value="Znf_CCHC"/>
</dbReference>
<feature type="compositionally biased region" description="Basic and acidic residues" evidence="2">
    <location>
        <begin position="735"/>
        <end position="748"/>
    </location>
</feature>
<gene>
    <name evidence="4" type="ORF">PVAG01_00901</name>
</gene>
<dbReference type="Gene3D" id="4.10.60.10">
    <property type="entry name" value="Zinc finger, CCHC-type"/>
    <property type="match status" value="1"/>
</dbReference>
<feature type="compositionally biased region" description="Pro residues" evidence="2">
    <location>
        <begin position="215"/>
        <end position="228"/>
    </location>
</feature>
<feature type="compositionally biased region" description="Low complexity" evidence="2">
    <location>
        <begin position="172"/>
        <end position="214"/>
    </location>
</feature>
<feature type="compositionally biased region" description="Polar residues" evidence="2">
    <location>
        <begin position="517"/>
        <end position="530"/>
    </location>
</feature>
<feature type="region of interest" description="Disordered" evidence="2">
    <location>
        <begin position="497"/>
        <end position="587"/>
    </location>
</feature>
<feature type="compositionally biased region" description="Polar residues" evidence="2">
    <location>
        <begin position="70"/>
        <end position="90"/>
    </location>
</feature>
<evidence type="ECO:0000259" key="3">
    <source>
        <dbReference type="PROSITE" id="PS50158"/>
    </source>
</evidence>
<dbReference type="PROSITE" id="PS50158">
    <property type="entry name" value="ZF_CCHC"/>
    <property type="match status" value="1"/>
</dbReference>
<evidence type="ECO:0000256" key="2">
    <source>
        <dbReference type="SAM" id="MobiDB-lite"/>
    </source>
</evidence>
<feature type="compositionally biased region" description="Polar residues" evidence="2">
    <location>
        <begin position="302"/>
        <end position="312"/>
    </location>
</feature>
<comment type="caution">
    <text evidence="4">The sequence shown here is derived from an EMBL/GenBank/DDBJ whole genome shotgun (WGS) entry which is preliminary data.</text>
</comment>
<reference evidence="4 5" key="1">
    <citation type="submission" date="2024-06" db="EMBL/GenBank/DDBJ databases">
        <title>Complete genome of Phlyctema vagabunda strain 19-DSS-EL-015.</title>
        <authorList>
            <person name="Fiorenzani C."/>
        </authorList>
    </citation>
    <scope>NUCLEOTIDE SEQUENCE [LARGE SCALE GENOMIC DNA]</scope>
    <source>
        <strain evidence="4 5">19-DSS-EL-015</strain>
    </source>
</reference>
<dbReference type="PRINTS" id="PR01217">
    <property type="entry name" value="PRICHEXTENSN"/>
</dbReference>
<dbReference type="SMART" id="SM00343">
    <property type="entry name" value="ZnF_C2HC"/>
    <property type="match status" value="1"/>
</dbReference>
<dbReference type="InterPro" id="IPR036875">
    <property type="entry name" value="Znf_CCHC_sf"/>
</dbReference>
<accession>A0ABR4PVK1</accession>